<keyword evidence="4 7" id="KW-0812">Transmembrane</keyword>
<evidence type="ECO:0000256" key="4">
    <source>
        <dbReference type="ARBA" id="ARBA00022692"/>
    </source>
</evidence>
<evidence type="ECO:0000256" key="2">
    <source>
        <dbReference type="ARBA" id="ARBA00022448"/>
    </source>
</evidence>
<keyword evidence="10" id="KW-1185">Reference proteome</keyword>
<protein>
    <recommendedName>
        <fullName evidence="8">ABC transmembrane type-1 domain-containing protein</fullName>
    </recommendedName>
</protein>
<keyword evidence="2" id="KW-0813">Transport</keyword>
<evidence type="ECO:0000256" key="6">
    <source>
        <dbReference type="ARBA" id="ARBA00023136"/>
    </source>
</evidence>
<evidence type="ECO:0000256" key="5">
    <source>
        <dbReference type="ARBA" id="ARBA00022989"/>
    </source>
</evidence>
<evidence type="ECO:0000256" key="7">
    <source>
        <dbReference type="SAM" id="Phobius"/>
    </source>
</evidence>
<keyword evidence="6 7" id="KW-0472">Membrane</keyword>
<feature type="transmembrane region" description="Helical" evidence="7">
    <location>
        <begin position="7"/>
        <end position="29"/>
    </location>
</feature>
<evidence type="ECO:0000256" key="3">
    <source>
        <dbReference type="ARBA" id="ARBA00022475"/>
    </source>
</evidence>
<reference evidence="9 10" key="1">
    <citation type="submission" date="2014-12" db="EMBL/GenBank/DDBJ databases">
        <title>Draft genome sequence of Paenibacillus kamchatkensis strain B-2647.</title>
        <authorList>
            <person name="Karlyshev A.V."/>
            <person name="Kudryashova E.B."/>
        </authorList>
    </citation>
    <scope>NUCLEOTIDE SEQUENCE [LARGE SCALE GENOMIC DNA]</scope>
    <source>
        <strain evidence="9 10">VKM B-2647</strain>
    </source>
</reference>
<feature type="transmembrane region" description="Helical" evidence="7">
    <location>
        <begin position="222"/>
        <end position="241"/>
    </location>
</feature>
<accession>A0ABR5AFV7</accession>
<dbReference type="PANTHER" id="PTHR30465">
    <property type="entry name" value="INNER MEMBRANE ABC TRANSPORTER"/>
    <property type="match status" value="1"/>
</dbReference>
<evidence type="ECO:0000259" key="8">
    <source>
        <dbReference type="Pfam" id="PF00528"/>
    </source>
</evidence>
<feature type="transmembrane region" description="Helical" evidence="7">
    <location>
        <begin position="181"/>
        <end position="202"/>
    </location>
</feature>
<dbReference type="Pfam" id="PF00528">
    <property type="entry name" value="BPD_transp_1"/>
    <property type="match status" value="1"/>
</dbReference>
<organism evidence="9 10">
    <name type="scientific">Gordoniibacillus kamchatkensis</name>
    <dbReference type="NCBI Taxonomy" id="1590651"/>
    <lineage>
        <taxon>Bacteria</taxon>
        <taxon>Bacillati</taxon>
        <taxon>Bacillota</taxon>
        <taxon>Bacilli</taxon>
        <taxon>Bacillales</taxon>
        <taxon>Paenibacillaceae</taxon>
        <taxon>Gordoniibacillus</taxon>
    </lineage>
</organism>
<dbReference type="CDD" id="cd06261">
    <property type="entry name" value="TM_PBP2"/>
    <property type="match status" value="1"/>
</dbReference>
<dbReference type="PANTHER" id="PTHR30465:SF44">
    <property type="entry name" value="ABC-TYPE DIPEPTIDE_OLIGOPEPTIDE TRANSPORT SYSTEM, PERMEASE COMPONENT"/>
    <property type="match status" value="1"/>
</dbReference>
<dbReference type="InterPro" id="IPR035906">
    <property type="entry name" value="MetI-like_sf"/>
</dbReference>
<feature type="domain" description="ABC transmembrane type-1" evidence="8">
    <location>
        <begin position="159"/>
        <end position="335"/>
    </location>
</feature>
<dbReference type="Gene3D" id="1.10.3720.10">
    <property type="entry name" value="MetI-like"/>
    <property type="match status" value="1"/>
</dbReference>
<sequence length="355" mass="38844">MKAFLKWTLLGVLTIVGIFLLSNIGTLFLNEAPDKLRAIASPSIDWNAALSKLPDVTVVDPKSGILSVPYGRTQAYASQLVRIQGIYRVNAVPIEPTISWQHYTFTLKDELSGYLRGDLGMIRNTSINKDIPVKQELKAMLVRTSAYFVPGLLLAVVLGVGMSFASSLWRRLGETMDGVHSLLIALPDFFLIVLIQLAAIYISKFTDKRLILIVQIGKEVPFLIPFLTIALVPGVLLYGTMRLAFQRELAQDYVITAMAKGLSRREVLLNHVLRNVLEDLLTALPKATTLALASMGVAEAICNIMGLGGYIVNPTFQNVSAMPVTCAILAAIAIAFHGLYALLRRTFVISTKEAA</sequence>
<feature type="transmembrane region" description="Helical" evidence="7">
    <location>
        <begin position="319"/>
        <end position="343"/>
    </location>
</feature>
<evidence type="ECO:0000313" key="9">
    <source>
        <dbReference type="EMBL" id="KIL39698.1"/>
    </source>
</evidence>
<gene>
    <name evidence="9" type="ORF">SD70_18215</name>
</gene>
<dbReference type="EMBL" id="JXAK01000032">
    <property type="protein sequence ID" value="KIL39698.1"/>
    <property type="molecule type" value="Genomic_DNA"/>
</dbReference>
<proteinExistence type="predicted"/>
<dbReference type="Proteomes" id="UP000031967">
    <property type="component" value="Unassembled WGS sequence"/>
</dbReference>
<evidence type="ECO:0000256" key="1">
    <source>
        <dbReference type="ARBA" id="ARBA00004651"/>
    </source>
</evidence>
<comment type="caution">
    <text evidence="9">The sequence shown here is derived from an EMBL/GenBank/DDBJ whole genome shotgun (WGS) entry which is preliminary data.</text>
</comment>
<name>A0ABR5AFV7_9BACL</name>
<feature type="transmembrane region" description="Helical" evidence="7">
    <location>
        <begin position="290"/>
        <end position="313"/>
    </location>
</feature>
<feature type="transmembrane region" description="Helical" evidence="7">
    <location>
        <begin position="147"/>
        <end position="169"/>
    </location>
</feature>
<dbReference type="InterPro" id="IPR000515">
    <property type="entry name" value="MetI-like"/>
</dbReference>
<dbReference type="SUPFAM" id="SSF161098">
    <property type="entry name" value="MetI-like"/>
    <property type="match status" value="1"/>
</dbReference>
<keyword evidence="5 7" id="KW-1133">Transmembrane helix</keyword>
<comment type="subcellular location">
    <subcellularLocation>
        <location evidence="1">Cell membrane</location>
        <topology evidence="1">Multi-pass membrane protein</topology>
    </subcellularLocation>
</comment>
<keyword evidence="3" id="KW-1003">Cell membrane</keyword>
<evidence type="ECO:0000313" key="10">
    <source>
        <dbReference type="Proteomes" id="UP000031967"/>
    </source>
</evidence>
<dbReference type="RefSeq" id="WP_041048961.1">
    <property type="nucleotide sequence ID" value="NZ_JXAK01000032.1"/>
</dbReference>